<evidence type="ECO:0000256" key="2">
    <source>
        <dbReference type="ARBA" id="ARBA00029460"/>
    </source>
</evidence>
<dbReference type="CDD" id="cd02440">
    <property type="entry name" value="AdoMet_MTases"/>
    <property type="match status" value="1"/>
</dbReference>
<dbReference type="PANTHER" id="PTHR32319">
    <property type="entry name" value="BACTERIAL HEMOLYSIN-LIKE PROTEIN"/>
    <property type="match status" value="1"/>
</dbReference>
<comment type="similarity">
    <text evidence="2">Belongs to the TlyA family.</text>
</comment>
<dbReference type="Proteomes" id="UP000265489">
    <property type="component" value="Unassembled WGS sequence"/>
</dbReference>
<comment type="caution">
    <text evidence="5">The sequence shown here is derived from an EMBL/GenBank/DDBJ whole genome shotgun (WGS) entry which is preliminary data.</text>
</comment>
<organism evidence="5 6">
    <name type="scientific">Holdemanella biformis</name>
    <dbReference type="NCBI Taxonomy" id="1735"/>
    <lineage>
        <taxon>Bacteria</taxon>
        <taxon>Bacillati</taxon>
        <taxon>Bacillota</taxon>
        <taxon>Erysipelotrichia</taxon>
        <taxon>Erysipelotrichales</taxon>
        <taxon>Erysipelotrichaceae</taxon>
        <taxon>Holdemanella</taxon>
    </lineage>
</organism>
<accession>A0A395W8A5</accession>
<keyword evidence="5" id="KW-0489">Methyltransferase</keyword>
<evidence type="ECO:0000313" key="5">
    <source>
        <dbReference type="EMBL" id="RGU91536.1"/>
    </source>
</evidence>
<dbReference type="GO" id="GO:0008168">
    <property type="term" value="F:methyltransferase activity"/>
    <property type="evidence" value="ECO:0007669"/>
    <property type="project" value="UniProtKB-KW"/>
</dbReference>
<dbReference type="InterPro" id="IPR004538">
    <property type="entry name" value="Hemolysin_A/TlyA"/>
</dbReference>
<dbReference type="RefSeq" id="WP_118325189.1">
    <property type="nucleotide sequence ID" value="NZ_CATXNH010000010.1"/>
</dbReference>
<dbReference type="EMBL" id="QRYQ01000010">
    <property type="protein sequence ID" value="RGU91536.1"/>
    <property type="molecule type" value="Genomic_DNA"/>
</dbReference>
<proteinExistence type="inferred from homology"/>
<dbReference type="SUPFAM" id="SSF53335">
    <property type="entry name" value="S-adenosyl-L-methionine-dependent methyltransferases"/>
    <property type="match status" value="1"/>
</dbReference>
<dbReference type="NCBIfam" id="TIGR00478">
    <property type="entry name" value="tly"/>
    <property type="match status" value="1"/>
</dbReference>
<evidence type="ECO:0000313" key="6">
    <source>
        <dbReference type="Proteomes" id="UP000265489"/>
    </source>
</evidence>
<gene>
    <name evidence="5" type="ORF">DWW32_06620</name>
</gene>
<dbReference type="PANTHER" id="PTHR32319:SF0">
    <property type="entry name" value="BACTERIAL HEMOLYSIN-LIKE PROTEIN"/>
    <property type="match status" value="1"/>
</dbReference>
<evidence type="ECO:0000256" key="3">
    <source>
        <dbReference type="PROSITE-ProRule" id="PRU00182"/>
    </source>
</evidence>
<dbReference type="CDD" id="cd00165">
    <property type="entry name" value="S4"/>
    <property type="match status" value="1"/>
</dbReference>
<feature type="domain" description="RNA-binding S4" evidence="4">
    <location>
        <begin position="4"/>
        <end position="67"/>
    </location>
</feature>
<dbReference type="GO" id="GO:0003723">
    <property type="term" value="F:RNA binding"/>
    <property type="evidence" value="ECO:0007669"/>
    <property type="project" value="UniProtKB-KW"/>
</dbReference>
<dbReference type="InterPro" id="IPR029063">
    <property type="entry name" value="SAM-dependent_MTases_sf"/>
</dbReference>
<protein>
    <submittedName>
        <fullName evidence="5">TlyA family RNA methyltransferase</fullName>
    </submittedName>
</protein>
<dbReference type="Pfam" id="PF01479">
    <property type="entry name" value="S4"/>
    <property type="match status" value="1"/>
</dbReference>
<evidence type="ECO:0000256" key="1">
    <source>
        <dbReference type="ARBA" id="ARBA00022884"/>
    </source>
</evidence>
<reference evidence="5 6" key="1">
    <citation type="submission" date="2018-08" db="EMBL/GenBank/DDBJ databases">
        <title>A genome reference for cultivated species of the human gut microbiota.</title>
        <authorList>
            <person name="Zou Y."/>
            <person name="Xue W."/>
            <person name="Luo G."/>
        </authorList>
    </citation>
    <scope>NUCLEOTIDE SEQUENCE [LARGE SCALE GENOMIC DNA]</scope>
    <source>
        <strain evidence="5 6">AF15-20</strain>
    </source>
</reference>
<dbReference type="InterPro" id="IPR002877">
    <property type="entry name" value="RNA_MeTrfase_FtsJ_dom"/>
</dbReference>
<keyword evidence="5" id="KW-0808">Transferase</keyword>
<dbReference type="SMART" id="SM00363">
    <property type="entry name" value="S4"/>
    <property type="match status" value="1"/>
</dbReference>
<dbReference type="GeneID" id="66578779"/>
<dbReference type="GO" id="GO:0032259">
    <property type="term" value="P:methylation"/>
    <property type="evidence" value="ECO:0007669"/>
    <property type="project" value="UniProtKB-KW"/>
</dbReference>
<evidence type="ECO:0000259" key="4">
    <source>
        <dbReference type="SMART" id="SM00363"/>
    </source>
</evidence>
<dbReference type="InterPro" id="IPR036986">
    <property type="entry name" value="S4_RNA-bd_sf"/>
</dbReference>
<dbReference type="PROSITE" id="PS50889">
    <property type="entry name" value="S4"/>
    <property type="match status" value="1"/>
</dbReference>
<dbReference type="Pfam" id="PF01728">
    <property type="entry name" value="FtsJ"/>
    <property type="match status" value="1"/>
</dbReference>
<dbReference type="AlphaFoldDB" id="A0A395W8A5"/>
<name>A0A395W8A5_9FIRM</name>
<dbReference type="InterPro" id="IPR002942">
    <property type="entry name" value="S4_RNA-bd"/>
</dbReference>
<dbReference type="SUPFAM" id="SSF55174">
    <property type="entry name" value="Alpha-L RNA-binding motif"/>
    <property type="match status" value="1"/>
</dbReference>
<dbReference type="InterPro" id="IPR047048">
    <property type="entry name" value="TlyA"/>
</dbReference>
<dbReference type="Gene3D" id="3.10.290.10">
    <property type="entry name" value="RNA-binding S4 domain"/>
    <property type="match status" value="1"/>
</dbReference>
<dbReference type="Gene3D" id="3.40.50.150">
    <property type="entry name" value="Vaccinia Virus protein VP39"/>
    <property type="match status" value="1"/>
</dbReference>
<sequence>MDKIRLDKALLKTISSRAKAQDMIKEGKISVNGKVITKASYLVSDEDDIVVTHTQDEFVSRGAFKLKGCLDKYNVNISNQVVLDIGASTGGFTDVCLRYGAKKVYALDVGHLQLAKELDQDCRVVKMEGHNAREIVPDWFDEPIDFMCMDVSFISCKTILKHVLHVLSISHIAILVKPQFECGPAALNKHGVLKNSKLALQIVEDVKAFLFQYYKSVEAMPSILEGRSGNQEYMVYAKDLRIS</sequence>
<keyword evidence="1 3" id="KW-0694">RNA-binding</keyword>